<evidence type="ECO:0000313" key="3">
    <source>
        <dbReference type="Proteomes" id="UP000326500"/>
    </source>
</evidence>
<dbReference type="STRING" id="2200.GCA_001571405_00687"/>
<organism evidence="2 3">
    <name type="scientific">Methanoculleus thermophilus</name>
    <dbReference type="NCBI Taxonomy" id="2200"/>
    <lineage>
        <taxon>Archaea</taxon>
        <taxon>Methanobacteriati</taxon>
        <taxon>Methanobacteriota</taxon>
        <taxon>Stenosarchaea group</taxon>
        <taxon>Methanomicrobia</taxon>
        <taxon>Methanomicrobiales</taxon>
        <taxon>Methanomicrobiaceae</taxon>
        <taxon>Methanoculleus</taxon>
    </lineage>
</organism>
<keyword evidence="1" id="KW-0472">Membrane</keyword>
<evidence type="ECO:0008006" key="4">
    <source>
        <dbReference type="Google" id="ProtNLM"/>
    </source>
</evidence>
<reference evidence="2 3" key="1">
    <citation type="submission" date="2016-10" db="EMBL/GenBank/DDBJ databases">
        <authorList>
            <person name="Varghese N."/>
            <person name="Submissions S."/>
        </authorList>
    </citation>
    <scope>NUCLEOTIDE SEQUENCE [LARGE SCALE GENOMIC DNA]</scope>
    <source>
        <strain evidence="2 3">DSM 2373</strain>
    </source>
</reference>
<evidence type="ECO:0000256" key="1">
    <source>
        <dbReference type="SAM" id="Phobius"/>
    </source>
</evidence>
<keyword evidence="1" id="KW-0812">Transmembrane</keyword>
<accession>A0A1G9BXY5</accession>
<feature type="transmembrane region" description="Helical" evidence="1">
    <location>
        <begin position="127"/>
        <end position="146"/>
    </location>
</feature>
<feature type="transmembrane region" description="Helical" evidence="1">
    <location>
        <begin position="65"/>
        <end position="86"/>
    </location>
</feature>
<dbReference type="Proteomes" id="UP000326500">
    <property type="component" value="Unassembled WGS sequence"/>
</dbReference>
<keyword evidence="3" id="KW-1185">Reference proteome</keyword>
<dbReference type="AlphaFoldDB" id="A0A1G9BXY5"/>
<name>A0A1G9BXY5_9EURY</name>
<gene>
    <name evidence="2" type="ORF">SAMN04488571_11157</name>
</gene>
<evidence type="ECO:0000313" key="2">
    <source>
        <dbReference type="EMBL" id="SDK44260.1"/>
    </source>
</evidence>
<proteinExistence type="predicted"/>
<dbReference type="RefSeq" id="WP_066955532.1">
    <property type="nucleotide sequence ID" value="NZ_BCNX01000006.1"/>
</dbReference>
<feature type="transmembrane region" description="Helical" evidence="1">
    <location>
        <begin position="35"/>
        <end position="53"/>
    </location>
</feature>
<feature type="transmembrane region" description="Helical" evidence="1">
    <location>
        <begin position="166"/>
        <end position="188"/>
    </location>
</feature>
<feature type="transmembrane region" description="Helical" evidence="1">
    <location>
        <begin position="98"/>
        <end position="115"/>
    </location>
</feature>
<dbReference type="Pfam" id="PF09997">
    <property type="entry name" value="DUF2238"/>
    <property type="match status" value="1"/>
</dbReference>
<dbReference type="OrthoDB" id="313603at2157"/>
<dbReference type="InterPro" id="IPR014509">
    <property type="entry name" value="YjdF-like"/>
</dbReference>
<keyword evidence="1" id="KW-1133">Transmembrane helix</keyword>
<sequence>MTSCPSPSRGVYLTYFIQGLILLAVASSIMAGEYFLGFASGIAFLLTMAPTLVTRNLRLCFPWEVNLLIALSLYLHVMGHVGEYYVTLAPYYDKLTHLISSATVGLIAFFLAILAEYRGDIRLNRTAIIVFILVSTLAAGAIWEIYEFAADQIFGTDLQHGNTDTMMDFVMDLIGAVIAAGVAAITLAKEERHQFIRLFADPSSKLEPADISPEPAELARSR</sequence>
<dbReference type="EMBL" id="FNFT01000011">
    <property type="protein sequence ID" value="SDK44260.1"/>
    <property type="molecule type" value="Genomic_DNA"/>
</dbReference>
<protein>
    <recommendedName>
        <fullName evidence="4">DUF2238 domain-containing protein</fullName>
    </recommendedName>
</protein>